<evidence type="ECO:0000256" key="1">
    <source>
        <dbReference type="SAM" id="Phobius"/>
    </source>
</evidence>
<dbReference type="AlphaFoldDB" id="A0AAW6TY66"/>
<dbReference type="RefSeq" id="WP_349246047.1">
    <property type="nucleotide sequence ID" value="NZ_JASCXX010000023.1"/>
</dbReference>
<dbReference type="InterPro" id="IPR050697">
    <property type="entry name" value="Adenylyl/Guanylyl_Cyclase_3/4"/>
</dbReference>
<dbReference type="SUPFAM" id="SSF55073">
    <property type="entry name" value="Nucleotide cyclase"/>
    <property type="match status" value="1"/>
</dbReference>
<keyword evidence="3" id="KW-0456">Lyase</keyword>
<sequence length="696" mass="75481">MPKLRGKCVRALLIGLSTAAAALLVWQLGALESWEAPTWAWRARFFSARETLSPEIKLILLDQTSLDWAQRENGWGWPWPREVYGAISAFCERGGARALALDLLFTEPSVYGVSDDEAMGEALKSGPPAVLALMPGGSVETWPESMPRPDRTTTVAAAIEPNHLLFPVPEVAAGAMAFGHVAGLPDADGVFRRISPFCRFDGIEIPALGLATYLATEPSEVTADVRRLQIGDSIVPLDERGDAILRFRGRDGLPEAVSAAAVIQSELRLRDEEPPVLSPDTFKDCYVFVGCSAPALLDLRPTPVNPKCPGVILHATFVDNLITKSFIAKAGGPAVALGVLATAVGAALSLTYGGRWWQAGPLSVFWLGIPMLIGFAAYARGWWWPVAVHETAAGLALVGALAMNYWAEGRQKAFIKQAFRHYLSGEVIEKIIRDPKHLQLGGEKREMTIMFTDLAGFSTFSEKLGPVELTTLLNDYLSEMTDIIMEEGGTLDKYEGDAIIAFWNAPLAQSDHAVRACRAALRCQRRLAELRDGFQQRTGAVLRMRVGLNTGDVVVGNMGSRKRFNYTILGDAANLAARLEGANKAFGTETMVSDGTWRQAGSEFRGRKLADLRVVGRKTAVEVYELTGFAADPAPAGWETFAAGLALFRKGDFAGAKAVFERLPDDPAARSYAQRCAHLAAHPPTSWDGVWGLTEK</sequence>
<dbReference type="EMBL" id="JASCXX010000023">
    <property type="protein sequence ID" value="MDI6450636.1"/>
    <property type="molecule type" value="Genomic_DNA"/>
</dbReference>
<evidence type="ECO:0000313" key="4">
    <source>
        <dbReference type="Proteomes" id="UP001431776"/>
    </source>
</evidence>
<accession>A0AAW6TY66</accession>
<name>A0AAW6TY66_9BACT</name>
<dbReference type="Pfam" id="PF00211">
    <property type="entry name" value="Guanylate_cyc"/>
    <property type="match status" value="1"/>
</dbReference>
<proteinExistence type="predicted"/>
<feature type="domain" description="Guanylate cyclase" evidence="2">
    <location>
        <begin position="448"/>
        <end position="580"/>
    </location>
</feature>
<reference evidence="3" key="1">
    <citation type="submission" date="2023-05" db="EMBL/GenBank/DDBJ databases">
        <title>Anaerotaeda fermentans gen. nov., sp. nov., a novel anaerobic planctomycete of the new family within the order Sedimentisphaerales isolated from Taman Peninsula, Russia.</title>
        <authorList>
            <person name="Khomyakova M.A."/>
            <person name="Merkel A.Y."/>
            <person name="Slobodkin A.I."/>
        </authorList>
    </citation>
    <scope>NUCLEOTIDE SEQUENCE</scope>
    <source>
        <strain evidence="3">M17dextr</strain>
    </source>
</reference>
<dbReference type="PANTHER" id="PTHR43081:SF1">
    <property type="entry name" value="ADENYLATE CYCLASE, TERMINAL-DIFFERENTIATION SPECIFIC"/>
    <property type="match status" value="1"/>
</dbReference>
<organism evidence="3 4">
    <name type="scientific">Anaerobaca lacustris</name>
    <dbReference type="NCBI Taxonomy" id="3044600"/>
    <lineage>
        <taxon>Bacteria</taxon>
        <taxon>Pseudomonadati</taxon>
        <taxon>Planctomycetota</taxon>
        <taxon>Phycisphaerae</taxon>
        <taxon>Sedimentisphaerales</taxon>
        <taxon>Anaerobacaceae</taxon>
        <taxon>Anaerobaca</taxon>
    </lineage>
</organism>
<gene>
    <name evidence="3" type="ORF">QJ522_16380</name>
</gene>
<evidence type="ECO:0000259" key="2">
    <source>
        <dbReference type="PROSITE" id="PS50125"/>
    </source>
</evidence>
<keyword evidence="4" id="KW-1185">Reference proteome</keyword>
<feature type="transmembrane region" description="Helical" evidence="1">
    <location>
        <begin position="386"/>
        <end position="407"/>
    </location>
</feature>
<feature type="transmembrane region" description="Helical" evidence="1">
    <location>
        <begin position="330"/>
        <end position="350"/>
    </location>
</feature>
<comment type="caution">
    <text evidence="3">The sequence shown here is derived from an EMBL/GenBank/DDBJ whole genome shotgun (WGS) entry which is preliminary data.</text>
</comment>
<dbReference type="GO" id="GO:0035556">
    <property type="term" value="P:intracellular signal transduction"/>
    <property type="evidence" value="ECO:0007669"/>
    <property type="project" value="InterPro"/>
</dbReference>
<keyword evidence="1" id="KW-1133">Transmembrane helix</keyword>
<dbReference type="Gene3D" id="3.30.70.1230">
    <property type="entry name" value="Nucleotide cyclase"/>
    <property type="match status" value="1"/>
</dbReference>
<dbReference type="InterPro" id="IPR007890">
    <property type="entry name" value="CHASE2"/>
</dbReference>
<protein>
    <submittedName>
        <fullName evidence="3">Adenylate/guanylate cyclase domain-containing protein</fullName>
        <ecNumber evidence="3">4.6.1.-</ecNumber>
    </submittedName>
</protein>
<dbReference type="Pfam" id="PF05226">
    <property type="entry name" value="CHASE2"/>
    <property type="match status" value="1"/>
</dbReference>
<keyword evidence="1" id="KW-0472">Membrane</keyword>
<dbReference type="Proteomes" id="UP001431776">
    <property type="component" value="Unassembled WGS sequence"/>
</dbReference>
<dbReference type="InterPro" id="IPR001054">
    <property type="entry name" value="A/G_cyclase"/>
</dbReference>
<dbReference type="EC" id="4.6.1.-" evidence="3"/>
<feature type="transmembrane region" description="Helical" evidence="1">
    <location>
        <begin position="362"/>
        <end position="380"/>
    </location>
</feature>
<dbReference type="SMART" id="SM00044">
    <property type="entry name" value="CYCc"/>
    <property type="match status" value="1"/>
</dbReference>
<keyword evidence="1" id="KW-0812">Transmembrane</keyword>
<dbReference type="GO" id="GO:0006171">
    <property type="term" value="P:cAMP biosynthetic process"/>
    <property type="evidence" value="ECO:0007669"/>
    <property type="project" value="TreeGrafter"/>
</dbReference>
<dbReference type="CDD" id="cd07302">
    <property type="entry name" value="CHD"/>
    <property type="match status" value="1"/>
</dbReference>
<evidence type="ECO:0000313" key="3">
    <source>
        <dbReference type="EMBL" id="MDI6450636.1"/>
    </source>
</evidence>
<dbReference type="InterPro" id="IPR029787">
    <property type="entry name" value="Nucleotide_cyclase"/>
</dbReference>
<dbReference type="GO" id="GO:0004016">
    <property type="term" value="F:adenylate cyclase activity"/>
    <property type="evidence" value="ECO:0007669"/>
    <property type="project" value="UniProtKB-ARBA"/>
</dbReference>
<dbReference type="PROSITE" id="PS50125">
    <property type="entry name" value="GUANYLATE_CYCLASE_2"/>
    <property type="match status" value="1"/>
</dbReference>
<dbReference type="PANTHER" id="PTHR43081">
    <property type="entry name" value="ADENYLATE CYCLASE, TERMINAL-DIFFERENTIATION SPECIFIC-RELATED"/>
    <property type="match status" value="1"/>
</dbReference>
<dbReference type="SMART" id="SM01080">
    <property type="entry name" value="CHASE2"/>
    <property type="match status" value="1"/>
</dbReference>